<evidence type="ECO:0000313" key="2">
    <source>
        <dbReference type="Proteomes" id="UP000054632"/>
    </source>
</evidence>
<gene>
    <name evidence="1" type="ORF">T4A_6502</name>
</gene>
<dbReference type="EMBL" id="JYDR01002358">
    <property type="protein sequence ID" value="KRY62357.1"/>
    <property type="molecule type" value="Genomic_DNA"/>
</dbReference>
<dbReference type="Proteomes" id="UP000054632">
    <property type="component" value="Unassembled WGS sequence"/>
</dbReference>
<dbReference type="AlphaFoldDB" id="A0A0V1DLP3"/>
<comment type="caution">
    <text evidence="1">The sequence shown here is derived from an EMBL/GenBank/DDBJ whole genome shotgun (WGS) entry which is preliminary data.</text>
</comment>
<protein>
    <submittedName>
        <fullName evidence="1">Uncharacterized protein</fullName>
    </submittedName>
</protein>
<reference evidence="1 2" key="1">
    <citation type="submission" date="2015-01" db="EMBL/GenBank/DDBJ databases">
        <title>Evolution of Trichinella species and genotypes.</title>
        <authorList>
            <person name="Korhonen P.K."/>
            <person name="Edoardo P."/>
            <person name="Giuseppe L.R."/>
            <person name="Gasser R.B."/>
        </authorList>
    </citation>
    <scope>NUCLEOTIDE SEQUENCE [LARGE SCALE GENOMIC DNA]</scope>
    <source>
        <strain evidence="1">ISS13</strain>
    </source>
</reference>
<proteinExistence type="predicted"/>
<evidence type="ECO:0000313" key="1">
    <source>
        <dbReference type="EMBL" id="KRY62357.1"/>
    </source>
</evidence>
<organism evidence="1 2">
    <name type="scientific">Trichinella pseudospiralis</name>
    <name type="common">Parasitic roundworm</name>
    <dbReference type="NCBI Taxonomy" id="6337"/>
    <lineage>
        <taxon>Eukaryota</taxon>
        <taxon>Metazoa</taxon>
        <taxon>Ecdysozoa</taxon>
        <taxon>Nematoda</taxon>
        <taxon>Enoplea</taxon>
        <taxon>Dorylaimia</taxon>
        <taxon>Trichinellida</taxon>
        <taxon>Trichinellidae</taxon>
        <taxon>Trichinella</taxon>
    </lineage>
</organism>
<name>A0A0V1DLP3_TRIPS</name>
<sequence>MFYLFLQRLNDSNYLERVCLKEEKDYAEFKKEADILVFQY</sequence>
<accession>A0A0V1DLP3</accession>